<evidence type="ECO:0000256" key="5">
    <source>
        <dbReference type="RuleBase" id="RU000677"/>
    </source>
</evidence>
<dbReference type="Pfam" id="PF00549">
    <property type="entry name" value="Ligase_CoA"/>
    <property type="match status" value="1"/>
</dbReference>
<name>A0ABM1ML61_NICVS</name>
<dbReference type="Gene3D" id="3.30.420.10">
    <property type="entry name" value="Ribonuclease H-like superfamily/Ribonuclease H"/>
    <property type="match status" value="1"/>
</dbReference>
<comment type="catalytic activity">
    <reaction evidence="4">
        <text>GTP + succinate + CoA = succinyl-CoA + GDP + phosphate</text>
        <dbReference type="Rhea" id="RHEA:22120"/>
        <dbReference type="ChEBI" id="CHEBI:30031"/>
        <dbReference type="ChEBI" id="CHEBI:37565"/>
        <dbReference type="ChEBI" id="CHEBI:43474"/>
        <dbReference type="ChEBI" id="CHEBI:57287"/>
        <dbReference type="ChEBI" id="CHEBI:57292"/>
        <dbReference type="ChEBI" id="CHEBI:58189"/>
        <dbReference type="EC" id="6.2.1.4"/>
    </reaction>
</comment>
<keyword evidence="1 4" id="KW-0816">Tricarboxylic acid cycle</keyword>
<dbReference type="InterPro" id="IPR012337">
    <property type="entry name" value="RNaseH-like_sf"/>
</dbReference>
<dbReference type="Pfam" id="PF02629">
    <property type="entry name" value="CoA_binding"/>
    <property type="match status" value="1"/>
</dbReference>
<dbReference type="InterPro" id="IPR016102">
    <property type="entry name" value="Succinyl-CoA_synth-like"/>
</dbReference>
<organism evidence="7 8">
    <name type="scientific">Nicrophorus vespilloides</name>
    <name type="common">Boreal carrion beetle</name>
    <dbReference type="NCBI Taxonomy" id="110193"/>
    <lineage>
        <taxon>Eukaryota</taxon>
        <taxon>Metazoa</taxon>
        <taxon>Ecdysozoa</taxon>
        <taxon>Arthropoda</taxon>
        <taxon>Hexapoda</taxon>
        <taxon>Insecta</taxon>
        <taxon>Pterygota</taxon>
        <taxon>Neoptera</taxon>
        <taxon>Endopterygota</taxon>
        <taxon>Coleoptera</taxon>
        <taxon>Polyphaga</taxon>
        <taxon>Staphyliniformia</taxon>
        <taxon>Silphidae</taxon>
        <taxon>Nicrophorinae</taxon>
        <taxon>Nicrophorus</taxon>
    </lineage>
</organism>
<feature type="binding site" evidence="4">
    <location>
        <position position="164"/>
    </location>
    <ligand>
        <name>CoA</name>
        <dbReference type="ChEBI" id="CHEBI:57287"/>
    </ligand>
</feature>
<feature type="binding site" evidence="4">
    <location>
        <position position="281"/>
    </location>
    <ligand>
        <name>substrate</name>
        <note>ligand shared with subunit beta</note>
    </ligand>
</feature>
<dbReference type="InterPro" id="IPR005811">
    <property type="entry name" value="SUCC_ACL_C"/>
</dbReference>
<keyword evidence="7" id="KW-1185">Reference proteome</keyword>
<dbReference type="PANTHER" id="PTHR11117:SF2">
    <property type="entry name" value="SUCCINATE--COA LIGASE [ADP_GDP-FORMING] SUBUNIT ALPHA, MITOCHONDRIAL"/>
    <property type="match status" value="1"/>
</dbReference>
<comment type="function">
    <text evidence="4">Succinyl-CoA synthetase functions in the citric acid cycle (TCA), coupling the hydrolysis of succinyl-CoA to the synthesis of either ATP or GTP and thus represents the only step of substrate-level phosphorylation in the TCA. The alpha subunit of the enzyme binds the substrates coenzyme A and phosphate, while succinate binding and specificity for either ATP or GTP is provided by different beta subunits.</text>
</comment>
<dbReference type="InterPro" id="IPR033847">
    <property type="entry name" value="Citrt_syn/SCS-alpha_CS"/>
</dbReference>
<dbReference type="PROSITE" id="PS00399">
    <property type="entry name" value="SUCCINYL_COA_LIG_2"/>
    <property type="match status" value="1"/>
</dbReference>
<dbReference type="PROSITE" id="PS01216">
    <property type="entry name" value="SUCCINYL_COA_LIG_1"/>
    <property type="match status" value="1"/>
</dbReference>
<comment type="subcellular location">
    <subcellularLocation>
        <location evidence="4">Mitochondrion</location>
    </subcellularLocation>
</comment>
<protein>
    <recommendedName>
        <fullName evidence="4">Succinate--CoA ligase [ADP/GDP-forming] subunit alpha, mitochondrial</fullName>
        <ecNumber evidence="4">6.2.1.4</ecNumber>
        <ecNumber evidence="4">6.2.1.5</ecNumber>
    </recommendedName>
    <alternativeName>
        <fullName evidence="4">Succinyl-CoA synthetase subunit alpha</fullName>
        <shortName evidence="4">SCS-alpha</shortName>
    </alternativeName>
</protein>
<dbReference type="RefSeq" id="XP_017775311.1">
    <property type="nucleotide sequence ID" value="XM_017919822.1"/>
</dbReference>
<evidence type="ECO:0000313" key="7">
    <source>
        <dbReference type="Proteomes" id="UP000695000"/>
    </source>
</evidence>
<keyword evidence="4" id="KW-0496">Mitochondrion</keyword>
<proteinExistence type="inferred from homology"/>
<evidence type="ECO:0000256" key="4">
    <source>
        <dbReference type="HAMAP-Rule" id="MF_03222"/>
    </source>
</evidence>
<feature type="domain" description="RNase H type-1" evidence="6">
    <location>
        <begin position="1"/>
        <end position="25"/>
    </location>
</feature>
<dbReference type="PRINTS" id="PR01798">
    <property type="entry name" value="SCOASYNTHASE"/>
</dbReference>
<dbReference type="SUPFAM" id="SSF51735">
    <property type="entry name" value="NAD(P)-binding Rossmann-fold domains"/>
    <property type="match status" value="1"/>
</dbReference>
<dbReference type="SUPFAM" id="SSF52210">
    <property type="entry name" value="Succinyl-CoA synthetase domains"/>
    <property type="match status" value="1"/>
</dbReference>
<evidence type="ECO:0000259" key="6">
    <source>
        <dbReference type="PROSITE" id="PS50879"/>
    </source>
</evidence>
<dbReference type="HAMAP" id="MF_01988">
    <property type="entry name" value="Succ_CoA_alpha"/>
    <property type="match status" value="1"/>
</dbReference>
<evidence type="ECO:0000256" key="1">
    <source>
        <dbReference type="ARBA" id="ARBA00022532"/>
    </source>
</evidence>
<dbReference type="Proteomes" id="UP000695000">
    <property type="component" value="Unplaced"/>
</dbReference>
<dbReference type="PANTHER" id="PTHR11117">
    <property type="entry name" value="SUCCINYL-COA LIGASE SUBUNIT ALPHA"/>
    <property type="match status" value="1"/>
</dbReference>
<keyword evidence="2 4" id="KW-0436">Ligase</keyword>
<feature type="active site" description="Tele-phosphohistidine intermediate" evidence="4">
    <location>
        <position position="373"/>
    </location>
</feature>
<dbReference type="InterPro" id="IPR003781">
    <property type="entry name" value="CoA-bd"/>
</dbReference>
<dbReference type="NCBIfam" id="TIGR01019">
    <property type="entry name" value="sucCoAalpha"/>
    <property type="match status" value="1"/>
</dbReference>
<evidence type="ECO:0000313" key="8">
    <source>
        <dbReference type="RefSeq" id="XP_017775311.1"/>
    </source>
</evidence>
<dbReference type="PROSITE" id="PS50879">
    <property type="entry name" value="RNASE_H_1"/>
    <property type="match status" value="1"/>
</dbReference>
<dbReference type="InterPro" id="IPR005810">
    <property type="entry name" value="CoA_lig_alpha"/>
</dbReference>
<comment type="pathway">
    <text evidence="4">Carbohydrate metabolism; tricarboxylic acid cycle; succinate from succinyl-CoA (ligase route): step 1/1.</text>
</comment>
<comment type="subunit">
    <text evidence="4">Heterodimer of an alpha and a beta subunit. Different beta subunits determine nucleotide specificity. Together with an ATP-specific beta subunit, forms an ADP-forming succinyl-CoA synthetase (A-SCS). Together with a GTP-specific beta subunit forms a GDP-forming succinyl-CoA synthetase (G-SCS).</text>
</comment>
<dbReference type="Gene3D" id="3.40.50.261">
    <property type="entry name" value="Succinyl-CoA synthetase domains"/>
    <property type="match status" value="1"/>
</dbReference>
<evidence type="ECO:0000256" key="2">
    <source>
        <dbReference type="ARBA" id="ARBA00022598"/>
    </source>
</evidence>
<feature type="binding site" evidence="4">
    <location>
        <begin position="138"/>
        <end position="141"/>
    </location>
    <ligand>
        <name>CoA</name>
        <dbReference type="ChEBI" id="CHEBI:57287"/>
    </ligand>
</feature>
<sequence length="420" mass="45168">MCWVPSHQGIAGNERADEVAKKGHTLGQTINMTVPHTDFFENIKTASMKEWQEEYLVDNQTKGRLYFELLNRTVKSTPWFTELVSSQIGNLVRYVSRMALLRRLGVLFKQQVRYAGYDDTIPNLMVKKETKVLCQGITGKHATLHVKLAVEYGTNMVGGVTPGKGGKKHLDLPVFNTVKEAKQATNCEASVIYVPPVKAGAAIQEAIEAEIGLIVCISEGIPQHDMVKIKHGLLRQGKSRLIGPNCAGLIAPDQCKIGVMPGSIHKKGCIGIISRSGTLTYEAVQQTTDVGLGQTLCLGIGGDPFNGTNFVDGIRLFLQDANTKGIVIIGEIGGGEEEKAAAYLKKNNSGKGSKPVVAYVAGLYAPPGRRMGHAGAIVSGGQGKAVDKIRTLTAAGVTCPKSPNDIGSTMLNEMKKRFLI</sequence>
<dbReference type="EC" id="6.2.1.4" evidence="4"/>
<dbReference type="Gene3D" id="3.40.50.720">
    <property type="entry name" value="NAD(P)-binding Rossmann-like Domain"/>
    <property type="match status" value="1"/>
</dbReference>
<accession>A0ABM1ML61</accession>
<dbReference type="GeneID" id="108561768"/>
<gene>
    <name evidence="8" type="primary">LOC108561768</name>
</gene>
<comment type="caution">
    <text evidence="4">Lacks conserved residue(s) required for the propagation of feature annotation.</text>
</comment>
<evidence type="ECO:0000256" key="3">
    <source>
        <dbReference type="ARBA" id="ARBA00022741"/>
    </source>
</evidence>
<dbReference type="InterPro" id="IPR036291">
    <property type="entry name" value="NAD(P)-bd_dom_sf"/>
</dbReference>
<dbReference type="EC" id="6.2.1.5" evidence="4"/>
<keyword evidence="3 4" id="KW-0547">Nucleotide-binding</keyword>
<dbReference type="InterPro" id="IPR036397">
    <property type="entry name" value="RNaseH_sf"/>
</dbReference>
<comment type="catalytic activity">
    <reaction evidence="4">
        <text>succinate + ATP + CoA = succinyl-CoA + ADP + phosphate</text>
        <dbReference type="Rhea" id="RHEA:17661"/>
        <dbReference type="ChEBI" id="CHEBI:30031"/>
        <dbReference type="ChEBI" id="CHEBI:30616"/>
        <dbReference type="ChEBI" id="CHEBI:43474"/>
        <dbReference type="ChEBI" id="CHEBI:57287"/>
        <dbReference type="ChEBI" id="CHEBI:57292"/>
        <dbReference type="ChEBI" id="CHEBI:456216"/>
        <dbReference type="EC" id="6.2.1.5"/>
    </reaction>
</comment>
<comment type="similarity">
    <text evidence="4 5">Belongs to the succinate/malate CoA ligase alpha subunit family.</text>
</comment>
<dbReference type="InterPro" id="IPR002156">
    <property type="entry name" value="RNaseH_domain"/>
</dbReference>
<dbReference type="InterPro" id="IPR017440">
    <property type="entry name" value="Cit_synth/succinyl-CoA_lig_AS"/>
</dbReference>
<reference evidence="8" key="1">
    <citation type="submission" date="2025-08" db="UniProtKB">
        <authorList>
            <consortium name="RefSeq"/>
        </authorList>
    </citation>
    <scope>IDENTIFICATION</scope>
    <source>
        <tissue evidence="8">Whole Larva</tissue>
    </source>
</reference>
<dbReference type="SUPFAM" id="SSF53098">
    <property type="entry name" value="Ribonuclease H-like"/>
    <property type="match status" value="1"/>
</dbReference>
<dbReference type="NCBIfam" id="NF004230">
    <property type="entry name" value="PRK05678.1"/>
    <property type="match status" value="1"/>
</dbReference>
<dbReference type="SMART" id="SM00881">
    <property type="entry name" value="CoA_binding"/>
    <property type="match status" value="1"/>
</dbReference>